<proteinExistence type="predicted"/>
<dbReference type="Gene3D" id="3.30.1460.30">
    <property type="entry name" value="YgaC/TfoX-N like chaperone"/>
    <property type="match status" value="1"/>
</dbReference>
<dbReference type="Proteomes" id="UP000324065">
    <property type="component" value="Unassembled WGS sequence"/>
</dbReference>
<gene>
    <name evidence="3" type="ORF">F1188_00685</name>
</gene>
<feature type="domain" description="TfoX N-terminal" evidence="2">
    <location>
        <begin position="19"/>
        <end position="127"/>
    </location>
</feature>
<feature type="region of interest" description="Disordered" evidence="1">
    <location>
        <begin position="65"/>
        <end position="91"/>
    </location>
</feature>
<organism evidence="3 4">
    <name type="scientific">Roseospira marina</name>
    <dbReference type="NCBI Taxonomy" id="140057"/>
    <lineage>
        <taxon>Bacteria</taxon>
        <taxon>Pseudomonadati</taxon>
        <taxon>Pseudomonadota</taxon>
        <taxon>Alphaproteobacteria</taxon>
        <taxon>Rhodospirillales</taxon>
        <taxon>Rhodospirillaceae</taxon>
        <taxon>Roseospira</taxon>
    </lineage>
</organism>
<dbReference type="EMBL" id="VWPJ01000001">
    <property type="protein sequence ID" value="KAA5607319.1"/>
    <property type="molecule type" value="Genomic_DNA"/>
</dbReference>
<name>A0A5M6IHP5_9PROT</name>
<dbReference type="AlphaFoldDB" id="A0A5M6IHP5"/>
<protein>
    <submittedName>
        <fullName evidence="3">TfoX/Sxy family protein</fullName>
    </submittedName>
</protein>
<evidence type="ECO:0000259" key="2">
    <source>
        <dbReference type="Pfam" id="PF04993"/>
    </source>
</evidence>
<evidence type="ECO:0000313" key="4">
    <source>
        <dbReference type="Proteomes" id="UP000324065"/>
    </source>
</evidence>
<dbReference type="OrthoDB" id="7365368at2"/>
<dbReference type="Pfam" id="PF04993">
    <property type="entry name" value="TfoX_N"/>
    <property type="match status" value="1"/>
</dbReference>
<dbReference type="SUPFAM" id="SSF159894">
    <property type="entry name" value="YgaC/TfoX-N like"/>
    <property type="match status" value="1"/>
</dbReference>
<keyword evidence="4" id="KW-1185">Reference proteome</keyword>
<evidence type="ECO:0000313" key="3">
    <source>
        <dbReference type="EMBL" id="KAA5607319.1"/>
    </source>
</evidence>
<evidence type="ECO:0000256" key="1">
    <source>
        <dbReference type="SAM" id="MobiDB-lite"/>
    </source>
</evidence>
<dbReference type="RefSeq" id="WP_150060455.1">
    <property type="nucleotide sequence ID" value="NZ_JACHII010000001.1"/>
</dbReference>
<comment type="caution">
    <text evidence="3">The sequence shown here is derived from an EMBL/GenBank/DDBJ whole genome shotgun (WGS) entry which is preliminary data.</text>
</comment>
<accession>A0A5M6IHP5</accession>
<reference evidence="3 4" key="1">
    <citation type="submission" date="2019-09" db="EMBL/GenBank/DDBJ databases">
        <title>Genome sequence of Roseospira marina, one of the more divergent members of the non-sulfur purple photosynthetic bacterial family, the Rhodospirillaceae.</title>
        <authorList>
            <person name="Meyer T."/>
            <person name="Kyndt J."/>
        </authorList>
    </citation>
    <scope>NUCLEOTIDE SEQUENCE [LARGE SCALE GENOMIC DNA]</scope>
    <source>
        <strain evidence="3 4">DSM 15113</strain>
    </source>
</reference>
<feature type="compositionally biased region" description="Acidic residues" evidence="1">
    <location>
        <begin position="69"/>
        <end position="78"/>
    </location>
</feature>
<dbReference type="InterPro" id="IPR007076">
    <property type="entry name" value="TfoX_N"/>
</dbReference>
<sequence length="137" mass="14353">MTSSVNERTLAAVLPLFRAALGGVEARPGHDAIGLLLQGVLFGLIQDGVILFRVDARTRPAYDAAEASTAEDGDAVEVDDGHGPWNGMAEPSIGGASASLGFRRLPPFVLDDEDTLADWGKAAWEAAKRARAGARIV</sequence>